<dbReference type="Proteomes" id="UP000033079">
    <property type="component" value="Chromosome"/>
</dbReference>
<reference evidence="1 2" key="1">
    <citation type="submission" date="2014-07" db="EMBL/GenBank/DDBJ databases">
        <title>Methanogenic archaea and the global carbon cycle.</title>
        <authorList>
            <person name="Henriksen J.R."/>
            <person name="Luke J."/>
            <person name="Reinhart S."/>
            <person name="Benedict M.N."/>
            <person name="Youngblut N.D."/>
            <person name="Metcalf M.E."/>
            <person name="Whitaker R.J."/>
            <person name="Metcalf W.W."/>
        </authorList>
    </citation>
    <scope>NUCLEOTIDE SEQUENCE [LARGE SCALE GENOMIC DNA]</scope>
    <source>
        <strain evidence="1 2">227</strain>
    </source>
</reference>
<dbReference type="KEGG" id="mbar:MSBR2_1485"/>
<dbReference type="PATRIC" id="fig|1434106.5.peg.1914"/>
<dbReference type="AlphaFoldDB" id="A0A0E3LQB9"/>
<accession>A0A0E3LQB9</accession>
<sequence>MASCPEGAISVEERHTVELNRERAETQPRKKGIFIHCFTCGAGEDTSYLLPLKHNMQYEYVPLLS</sequence>
<protein>
    <submittedName>
        <fullName evidence="1">Iron-sulfur cluster-binding protein</fullName>
    </submittedName>
</protein>
<dbReference type="RefSeq" id="WP_329957107.1">
    <property type="nucleotide sequence ID" value="NZ_CP009530.1"/>
</dbReference>
<organism evidence="1 2">
    <name type="scientific">Methanosarcina barkeri 227</name>
    <dbReference type="NCBI Taxonomy" id="1434106"/>
    <lineage>
        <taxon>Archaea</taxon>
        <taxon>Methanobacteriati</taxon>
        <taxon>Methanobacteriota</taxon>
        <taxon>Stenosarchaea group</taxon>
        <taxon>Methanomicrobia</taxon>
        <taxon>Methanosarcinales</taxon>
        <taxon>Methanosarcinaceae</taxon>
        <taxon>Methanosarcina</taxon>
    </lineage>
</organism>
<name>A0A0E3LQB9_METBA</name>
<dbReference type="GeneID" id="87760995"/>
<dbReference type="EMBL" id="CP009530">
    <property type="protein sequence ID" value="AKB58001.1"/>
    <property type="molecule type" value="Genomic_DNA"/>
</dbReference>
<dbReference type="HOGENOM" id="CLU_2839356_0_0_2"/>
<evidence type="ECO:0000313" key="1">
    <source>
        <dbReference type="EMBL" id="AKB58001.1"/>
    </source>
</evidence>
<gene>
    <name evidence="1" type="ORF">MSBR2_1485</name>
</gene>
<proteinExistence type="predicted"/>
<evidence type="ECO:0000313" key="2">
    <source>
        <dbReference type="Proteomes" id="UP000033079"/>
    </source>
</evidence>